<evidence type="ECO:0000313" key="2">
    <source>
        <dbReference type="EMBL" id="GGJ31612.1"/>
    </source>
</evidence>
<evidence type="ECO:0000256" key="1">
    <source>
        <dbReference type="SAM" id="Phobius"/>
    </source>
</evidence>
<keyword evidence="1" id="KW-0812">Transmembrane</keyword>
<protein>
    <recommendedName>
        <fullName evidence="4">DUF2798 domain-containing protein</fullName>
    </recommendedName>
</protein>
<dbReference type="Pfam" id="PF11391">
    <property type="entry name" value="DUF2798"/>
    <property type="match status" value="1"/>
</dbReference>
<evidence type="ECO:0008006" key="4">
    <source>
        <dbReference type="Google" id="ProtNLM"/>
    </source>
</evidence>
<accession>A0A917NV51</accession>
<dbReference type="InterPro" id="IPR021529">
    <property type="entry name" value="DUF2798"/>
</dbReference>
<evidence type="ECO:0000313" key="3">
    <source>
        <dbReference type="Proteomes" id="UP000661507"/>
    </source>
</evidence>
<name>A0A917NV51_9PROT</name>
<dbReference type="Proteomes" id="UP000661507">
    <property type="component" value="Unassembled WGS sequence"/>
</dbReference>
<dbReference type="AlphaFoldDB" id="A0A917NV51"/>
<reference evidence="2" key="2">
    <citation type="submission" date="2020-09" db="EMBL/GenBank/DDBJ databases">
        <authorList>
            <person name="Sun Q."/>
            <person name="Zhou Y."/>
        </authorList>
    </citation>
    <scope>NUCLEOTIDE SEQUENCE</scope>
    <source>
        <strain evidence="2">CGMCC 1.3617</strain>
    </source>
</reference>
<gene>
    <name evidence="2" type="ORF">GCM10011320_43780</name>
</gene>
<keyword evidence="1" id="KW-1133">Transmembrane helix</keyword>
<proteinExistence type="predicted"/>
<dbReference type="EMBL" id="BMKW01000011">
    <property type="protein sequence ID" value="GGJ31612.1"/>
    <property type="molecule type" value="Genomic_DNA"/>
</dbReference>
<feature type="transmembrane region" description="Helical" evidence="1">
    <location>
        <begin position="49"/>
        <end position="73"/>
    </location>
</feature>
<keyword evidence="1" id="KW-0472">Membrane</keyword>
<reference evidence="2" key="1">
    <citation type="journal article" date="2014" name="Int. J. Syst. Evol. Microbiol.">
        <title>Complete genome sequence of Corynebacterium casei LMG S-19264T (=DSM 44701T), isolated from a smear-ripened cheese.</title>
        <authorList>
            <consortium name="US DOE Joint Genome Institute (JGI-PGF)"/>
            <person name="Walter F."/>
            <person name="Albersmeier A."/>
            <person name="Kalinowski J."/>
            <person name="Ruckert C."/>
        </authorList>
    </citation>
    <scope>NUCLEOTIDE SEQUENCE</scope>
    <source>
        <strain evidence="2">CGMCC 1.3617</strain>
    </source>
</reference>
<keyword evidence="3" id="KW-1185">Reference proteome</keyword>
<comment type="caution">
    <text evidence="2">The sequence shown here is derived from an EMBL/GenBank/DDBJ whole genome shotgun (WGS) entry which is preliminary data.</text>
</comment>
<organism evidence="2 3">
    <name type="scientific">Neoroseomonas lacus</name>
    <dbReference type="NCBI Taxonomy" id="287609"/>
    <lineage>
        <taxon>Bacteria</taxon>
        <taxon>Pseudomonadati</taxon>
        <taxon>Pseudomonadota</taxon>
        <taxon>Alphaproteobacteria</taxon>
        <taxon>Acetobacterales</taxon>
        <taxon>Acetobacteraceae</taxon>
        <taxon>Neoroseomonas</taxon>
    </lineage>
</organism>
<sequence>MTTIPRIPARFAGIVMPLLLSVIMTCIISGVSTFLALGFSREALDAWPLAWAMSWVFAFPTLLVVLPIVRHLVSVLVAPPMR</sequence>
<feature type="transmembrane region" description="Helical" evidence="1">
    <location>
        <begin position="12"/>
        <end position="37"/>
    </location>
</feature>
<dbReference type="RefSeq" id="WP_229681484.1">
    <property type="nucleotide sequence ID" value="NZ_BMKW01000011.1"/>
</dbReference>